<dbReference type="InterPro" id="IPR000182">
    <property type="entry name" value="GNAT_dom"/>
</dbReference>
<gene>
    <name evidence="2" type="ORF">HNP48_006187</name>
</gene>
<comment type="caution">
    <text evidence="2">The sequence shown here is derived from an EMBL/GenBank/DDBJ whole genome shotgun (WGS) entry which is preliminary data.</text>
</comment>
<name>A0A7X0PKZ2_9BURK</name>
<dbReference type="InterPro" id="IPR016181">
    <property type="entry name" value="Acyl_CoA_acyltransferase"/>
</dbReference>
<evidence type="ECO:0000259" key="1">
    <source>
        <dbReference type="PROSITE" id="PS51186"/>
    </source>
</evidence>
<keyword evidence="2" id="KW-0808">Transferase</keyword>
<dbReference type="RefSeq" id="WP_184864537.1">
    <property type="nucleotide sequence ID" value="NZ_JACHLK010000019.1"/>
</dbReference>
<organism evidence="2 3">
    <name type="scientific">Acidovorax soli</name>
    <dbReference type="NCBI Taxonomy" id="592050"/>
    <lineage>
        <taxon>Bacteria</taxon>
        <taxon>Pseudomonadati</taxon>
        <taxon>Pseudomonadota</taxon>
        <taxon>Betaproteobacteria</taxon>
        <taxon>Burkholderiales</taxon>
        <taxon>Comamonadaceae</taxon>
        <taxon>Acidovorax</taxon>
    </lineage>
</organism>
<dbReference type="GO" id="GO:0016747">
    <property type="term" value="F:acyltransferase activity, transferring groups other than amino-acyl groups"/>
    <property type="evidence" value="ECO:0007669"/>
    <property type="project" value="InterPro"/>
</dbReference>
<sequence>MHALDPRDFPALTPLRDGLHAGTEIMAAVLSGHTRGRIFTPTPRDRGTAFVYDNGFCVLAGAVPDAVFARSCMDWLRRHAGQDFFILYPGHAAWEPVIEQGVTMAAVQKRQRVGFSFDPVRFAAAQRAAPLLPPGYRLVPMDAALLQQLGDGPYPFAAGMWASAALFEREGVGFCVLQGGQVASLCYSVFVNGLRHDADICTLDGHLRQGLARAVATAFIGGCLQRGLTPGWDCFRHNQASYDLARSLGFAPSHEFSVYARE</sequence>
<dbReference type="PROSITE" id="PS51186">
    <property type="entry name" value="GNAT"/>
    <property type="match status" value="1"/>
</dbReference>
<dbReference type="AlphaFoldDB" id="A0A7X0PKZ2"/>
<dbReference type="InterPro" id="IPR027365">
    <property type="entry name" value="GNAT_acetyltra_YdfB-like"/>
</dbReference>
<evidence type="ECO:0000313" key="2">
    <source>
        <dbReference type="EMBL" id="MBB6563467.1"/>
    </source>
</evidence>
<proteinExistence type="predicted"/>
<dbReference type="SUPFAM" id="SSF55729">
    <property type="entry name" value="Acyl-CoA N-acyltransferases (Nat)"/>
    <property type="match status" value="1"/>
</dbReference>
<dbReference type="EMBL" id="JACHLK010000019">
    <property type="protein sequence ID" value="MBB6563467.1"/>
    <property type="molecule type" value="Genomic_DNA"/>
</dbReference>
<accession>A0A7X0PKZ2</accession>
<dbReference type="Pfam" id="PF12746">
    <property type="entry name" value="GNAT_acetyltran"/>
    <property type="match status" value="1"/>
</dbReference>
<reference evidence="2 3" key="1">
    <citation type="submission" date="2020-08" db="EMBL/GenBank/DDBJ databases">
        <title>Functional genomics of gut bacteria from endangered species of beetles.</title>
        <authorList>
            <person name="Carlos-Shanley C."/>
        </authorList>
    </citation>
    <scope>NUCLEOTIDE SEQUENCE [LARGE SCALE GENOMIC DNA]</scope>
    <source>
        <strain evidence="2 3">S00198</strain>
    </source>
</reference>
<dbReference type="Gene3D" id="3.40.630.30">
    <property type="match status" value="1"/>
</dbReference>
<protein>
    <submittedName>
        <fullName evidence="2">GNAT superfamily N-acetyltransferase</fullName>
    </submittedName>
</protein>
<keyword evidence="3" id="KW-1185">Reference proteome</keyword>
<dbReference type="Proteomes" id="UP000575083">
    <property type="component" value="Unassembled WGS sequence"/>
</dbReference>
<feature type="domain" description="N-acetyltransferase" evidence="1">
    <location>
        <begin position="134"/>
        <end position="262"/>
    </location>
</feature>
<evidence type="ECO:0000313" key="3">
    <source>
        <dbReference type="Proteomes" id="UP000575083"/>
    </source>
</evidence>
<dbReference type="PANTHER" id="PTHR31143:SF2">
    <property type="entry name" value="FR47-LIKE DOMAIN-CONTAINING PROTEIN-RELATED"/>
    <property type="match status" value="1"/>
</dbReference>
<dbReference type="PANTHER" id="PTHR31143">
    <property type="match status" value="1"/>
</dbReference>